<dbReference type="InterPro" id="IPR011611">
    <property type="entry name" value="PfkB_dom"/>
</dbReference>
<dbReference type="GO" id="GO:0005524">
    <property type="term" value="F:ATP binding"/>
    <property type="evidence" value="ECO:0007669"/>
    <property type="project" value="UniProtKB-KW"/>
</dbReference>
<keyword evidence="2 6" id="KW-0808">Transferase</keyword>
<keyword evidence="9" id="KW-1185">Reference proteome</keyword>
<name>A0A3N2D7R0_9MICO</name>
<evidence type="ECO:0000256" key="5">
    <source>
        <dbReference type="ARBA" id="ARBA00022840"/>
    </source>
</evidence>
<evidence type="ECO:0000259" key="7">
    <source>
        <dbReference type="Pfam" id="PF00294"/>
    </source>
</evidence>
<evidence type="ECO:0000313" key="8">
    <source>
        <dbReference type="EMBL" id="ROR95817.1"/>
    </source>
</evidence>
<dbReference type="InterPro" id="IPR002173">
    <property type="entry name" value="Carboh/pur_kinase_PfkB_CS"/>
</dbReference>
<proteinExistence type="inferred from homology"/>
<evidence type="ECO:0000256" key="3">
    <source>
        <dbReference type="ARBA" id="ARBA00022741"/>
    </source>
</evidence>
<accession>A0A3N2D7R0</accession>
<dbReference type="PROSITE" id="PS00584">
    <property type="entry name" value="PFKB_KINASES_2"/>
    <property type="match status" value="1"/>
</dbReference>
<dbReference type="CDD" id="cd01167">
    <property type="entry name" value="bac_FRK"/>
    <property type="match status" value="1"/>
</dbReference>
<evidence type="ECO:0000313" key="9">
    <source>
        <dbReference type="Proteomes" id="UP000275356"/>
    </source>
</evidence>
<gene>
    <name evidence="8" type="ORF">EDD28_0379</name>
</gene>
<keyword evidence="5" id="KW-0067">ATP-binding</keyword>
<comment type="similarity">
    <text evidence="1 6">Belongs to the carbohydrate kinase PfkB family.</text>
</comment>
<dbReference type="RefSeq" id="WP_123738080.1">
    <property type="nucleotide sequence ID" value="NZ_CALFQU010000007.1"/>
</dbReference>
<dbReference type="GO" id="GO:0006000">
    <property type="term" value="P:fructose metabolic process"/>
    <property type="evidence" value="ECO:0007669"/>
    <property type="project" value="UniProtKB-ARBA"/>
</dbReference>
<comment type="caution">
    <text evidence="8">The sequence shown here is derived from an EMBL/GenBank/DDBJ whole genome shotgun (WGS) entry which is preliminary data.</text>
</comment>
<dbReference type="Proteomes" id="UP000275356">
    <property type="component" value="Unassembled WGS sequence"/>
</dbReference>
<dbReference type="PRINTS" id="PR00990">
    <property type="entry name" value="RIBOKINASE"/>
</dbReference>
<organism evidence="8 9">
    <name type="scientific">Salana multivorans</name>
    <dbReference type="NCBI Taxonomy" id="120377"/>
    <lineage>
        <taxon>Bacteria</taxon>
        <taxon>Bacillati</taxon>
        <taxon>Actinomycetota</taxon>
        <taxon>Actinomycetes</taxon>
        <taxon>Micrococcales</taxon>
        <taxon>Beutenbergiaceae</taxon>
        <taxon>Salana</taxon>
    </lineage>
</organism>
<dbReference type="OrthoDB" id="9795789at2"/>
<evidence type="ECO:0000256" key="6">
    <source>
        <dbReference type="RuleBase" id="RU003704"/>
    </source>
</evidence>
<dbReference type="PANTHER" id="PTHR43085:SF1">
    <property type="entry name" value="PSEUDOURIDINE KINASE-RELATED"/>
    <property type="match status" value="1"/>
</dbReference>
<keyword evidence="4 6" id="KW-0418">Kinase</keyword>
<evidence type="ECO:0000256" key="1">
    <source>
        <dbReference type="ARBA" id="ARBA00010688"/>
    </source>
</evidence>
<feature type="domain" description="Carbohydrate kinase PfkB" evidence="7">
    <location>
        <begin position="5"/>
        <end position="296"/>
    </location>
</feature>
<evidence type="ECO:0000256" key="2">
    <source>
        <dbReference type="ARBA" id="ARBA00022679"/>
    </source>
</evidence>
<dbReference type="Gene3D" id="3.40.1190.20">
    <property type="match status" value="1"/>
</dbReference>
<dbReference type="GO" id="GO:0008865">
    <property type="term" value="F:fructokinase activity"/>
    <property type="evidence" value="ECO:0007669"/>
    <property type="project" value="UniProtKB-ARBA"/>
</dbReference>
<evidence type="ECO:0000256" key="4">
    <source>
        <dbReference type="ARBA" id="ARBA00022777"/>
    </source>
</evidence>
<dbReference type="InterPro" id="IPR029056">
    <property type="entry name" value="Ribokinase-like"/>
</dbReference>
<sequence>MKALVIGESLVDVVVRPDQEPQAFPGGSPANVAIGLARLDHPAVLLTWLGPDEYGDLVREHLASSGVAVAPGSNGADRTSVALARIGEDGAAQYEFDLTIDYPDHAIDDDVAAVHVGSIGAVLDPGYEKVRDLLRAARAQATISYDPNLRPSIMGSPDAVRDRVLELVRLADVVKVSDEDLAWLEPGRDPHDVVREWATYGPGIVVVTRGGEGALGVTAGGAEYDLRAPKIVVADTVGAGDSFMGGLVSGLWRAGLLGAENRDRLRNLSEVELGLLLDRCARIAAITVSRPGANPPTSAELGENGASA</sequence>
<keyword evidence="3" id="KW-0547">Nucleotide-binding</keyword>
<dbReference type="InterPro" id="IPR002139">
    <property type="entry name" value="Ribo/fructo_kinase"/>
</dbReference>
<dbReference type="SUPFAM" id="SSF53613">
    <property type="entry name" value="Ribokinase-like"/>
    <property type="match status" value="1"/>
</dbReference>
<dbReference type="Pfam" id="PF00294">
    <property type="entry name" value="PfkB"/>
    <property type="match status" value="1"/>
</dbReference>
<protein>
    <submittedName>
        <fullName evidence="8">Fructokinase</fullName>
    </submittedName>
</protein>
<dbReference type="EMBL" id="RKHQ01000001">
    <property type="protein sequence ID" value="ROR95817.1"/>
    <property type="molecule type" value="Genomic_DNA"/>
</dbReference>
<reference evidence="8 9" key="1">
    <citation type="submission" date="2018-11" db="EMBL/GenBank/DDBJ databases">
        <title>Sequencing the genomes of 1000 actinobacteria strains.</title>
        <authorList>
            <person name="Klenk H.-P."/>
        </authorList>
    </citation>
    <scope>NUCLEOTIDE SEQUENCE [LARGE SCALE GENOMIC DNA]</scope>
    <source>
        <strain evidence="8 9">DSM 13521</strain>
    </source>
</reference>
<dbReference type="AlphaFoldDB" id="A0A3N2D7R0"/>
<dbReference type="InterPro" id="IPR050306">
    <property type="entry name" value="PfkB_Carbo_kinase"/>
</dbReference>
<dbReference type="PANTHER" id="PTHR43085">
    <property type="entry name" value="HEXOKINASE FAMILY MEMBER"/>
    <property type="match status" value="1"/>
</dbReference>